<sequence length="373" mass="41371">MYSKNVFPSQNETLIALEFRKIQPFWLIIPTSDLKAGALLMSDFVRNYAALVKFPRKTHHTPCTTILGSQQGSDTSIDITGPTFAGVELQNQFTHVYEAFYTQSQQGVTCMSSGKTFTPLPQPAVVIVDPYASYAYEAIRSISGVKIPNISWIKSRGHAPEALQSEEGRKAVKLSLSKKTNSADSAARVEPHIELLPSLSPSSEYKRIMVPGVWPMFTHELFPQIRLSASGKLIAIGGVYIREGDGVIMASNSAYEGEIERFGPKSPVYISFGTYAYSPQPEKLRVLVETLIANQKPFFFSHPSPSEASELQALIKESGIGMSMQWSPQEIILEHEVTGWFITHGGWNSIQETFEYEVPLHVMTVFKNSLLAA</sequence>
<dbReference type="AlphaFoldDB" id="A0A9W9DLN1"/>
<reference evidence="2" key="1">
    <citation type="submission" date="2022-08" db="EMBL/GenBank/DDBJ databases">
        <title>A Global Phylogenomic Analysis of the Shiitake Genus Lentinula.</title>
        <authorList>
            <consortium name="DOE Joint Genome Institute"/>
            <person name="Sierra-Patev S."/>
            <person name="Min B."/>
            <person name="Naranjo-Ortiz M."/>
            <person name="Looney B."/>
            <person name="Konkel Z."/>
            <person name="Slot J.C."/>
            <person name="Sakamoto Y."/>
            <person name="Steenwyk J.L."/>
            <person name="Rokas A."/>
            <person name="Carro J."/>
            <person name="Camarero S."/>
            <person name="Ferreira P."/>
            <person name="Molpeceres G."/>
            <person name="Ruiz-Duenas F.J."/>
            <person name="Serrano A."/>
            <person name="Henrissat B."/>
            <person name="Drula E."/>
            <person name="Hughes K.W."/>
            <person name="Mata J.L."/>
            <person name="Ishikawa N.K."/>
            <person name="Vargas-Isla R."/>
            <person name="Ushijima S."/>
            <person name="Smith C.A."/>
            <person name="Ahrendt S."/>
            <person name="Andreopoulos W."/>
            <person name="He G."/>
            <person name="Labutti K."/>
            <person name="Lipzen A."/>
            <person name="Ng V."/>
            <person name="Riley R."/>
            <person name="Sandor L."/>
            <person name="Barry K."/>
            <person name="Martinez A.T."/>
            <person name="Xiao Y."/>
            <person name="Gibbons J.G."/>
            <person name="Terashima K."/>
            <person name="Grigoriev I.V."/>
            <person name="Hibbett D.S."/>
        </authorList>
    </citation>
    <scope>NUCLEOTIDE SEQUENCE</scope>
    <source>
        <strain evidence="2">JLM2183</strain>
    </source>
</reference>
<organism evidence="2 3">
    <name type="scientific">Lentinula aciculospora</name>
    <dbReference type="NCBI Taxonomy" id="153920"/>
    <lineage>
        <taxon>Eukaryota</taxon>
        <taxon>Fungi</taxon>
        <taxon>Dikarya</taxon>
        <taxon>Basidiomycota</taxon>
        <taxon>Agaricomycotina</taxon>
        <taxon>Agaricomycetes</taxon>
        <taxon>Agaricomycetidae</taxon>
        <taxon>Agaricales</taxon>
        <taxon>Marasmiineae</taxon>
        <taxon>Omphalotaceae</taxon>
        <taxon>Lentinula</taxon>
    </lineage>
</organism>
<dbReference type="Proteomes" id="UP001150266">
    <property type="component" value="Unassembled WGS sequence"/>
</dbReference>
<dbReference type="OrthoDB" id="5835829at2759"/>
<dbReference type="Gene3D" id="3.40.50.2000">
    <property type="entry name" value="Glycogen Phosphorylase B"/>
    <property type="match status" value="1"/>
</dbReference>
<dbReference type="GO" id="GO:0035251">
    <property type="term" value="F:UDP-glucosyltransferase activity"/>
    <property type="evidence" value="ECO:0007669"/>
    <property type="project" value="InterPro"/>
</dbReference>
<evidence type="ECO:0000256" key="1">
    <source>
        <dbReference type="ARBA" id="ARBA00022679"/>
    </source>
</evidence>
<accession>A0A9W9DLN1</accession>
<dbReference type="InterPro" id="IPR050481">
    <property type="entry name" value="UDP-glycosyltransf_plant"/>
</dbReference>
<dbReference type="EMBL" id="JAOTPV010000015">
    <property type="protein sequence ID" value="KAJ4474832.1"/>
    <property type="molecule type" value="Genomic_DNA"/>
</dbReference>
<keyword evidence="3" id="KW-1185">Reference proteome</keyword>
<comment type="caution">
    <text evidence="2">The sequence shown here is derived from an EMBL/GenBank/DDBJ whole genome shotgun (WGS) entry which is preliminary data.</text>
</comment>
<evidence type="ECO:0000313" key="3">
    <source>
        <dbReference type="Proteomes" id="UP001150266"/>
    </source>
</evidence>
<evidence type="ECO:0008006" key="4">
    <source>
        <dbReference type="Google" id="ProtNLM"/>
    </source>
</evidence>
<gene>
    <name evidence="2" type="ORF">J3R30DRAFT_3406034</name>
</gene>
<keyword evidence="1" id="KW-0808">Transferase</keyword>
<dbReference type="SUPFAM" id="SSF53756">
    <property type="entry name" value="UDP-Glycosyltransferase/glycogen phosphorylase"/>
    <property type="match status" value="1"/>
</dbReference>
<dbReference type="InterPro" id="IPR002213">
    <property type="entry name" value="UDP_glucos_trans"/>
</dbReference>
<proteinExistence type="predicted"/>
<evidence type="ECO:0000313" key="2">
    <source>
        <dbReference type="EMBL" id="KAJ4474832.1"/>
    </source>
</evidence>
<dbReference type="PANTHER" id="PTHR48049">
    <property type="entry name" value="GLYCOSYLTRANSFERASE"/>
    <property type="match status" value="1"/>
</dbReference>
<protein>
    <recommendedName>
        <fullName evidence="4">UDP-Glycosyltransferase/glycogen phosphorylase</fullName>
    </recommendedName>
</protein>
<dbReference type="PANTHER" id="PTHR48049:SF132">
    <property type="entry name" value="GLYCOSYLTRANSFERASE"/>
    <property type="match status" value="1"/>
</dbReference>
<name>A0A9W9DLN1_9AGAR</name>
<dbReference type="Pfam" id="PF00201">
    <property type="entry name" value="UDPGT"/>
    <property type="match status" value="1"/>
</dbReference>